<evidence type="ECO:0000313" key="2">
    <source>
        <dbReference type="EMBL" id="KAG2657460.1"/>
    </source>
</evidence>
<sequence length="189" mass="19397">MRVPRVSPSLPPSLLFPLSSPDLLSAAVGSSAPLVGARHRPALPIACRHGRCRASPPRCGRAPRAPPRGKEAAAAGQIWTRRPEGSCEPAWPAAGAPLLGVRGAAGVAGRRTELRRQEAGAPPRRPTWDLPRAWPEPVRSEAGAPPPGGRGGSFDCPPPRLGPAWGPDRSSAAGRPGPAATPGPCLGHG</sequence>
<protein>
    <submittedName>
        <fullName evidence="2">Uncharacterized protein</fullName>
    </submittedName>
</protein>
<keyword evidence="3" id="KW-1185">Reference proteome</keyword>
<feature type="compositionally biased region" description="Low complexity" evidence="1">
    <location>
        <begin position="172"/>
        <end position="189"/>
    </location>
</feature>
<reference evidence="2" key="1">
    <citation type="submission" date="2020-05" db="EMBL/GenBank/DDBJ databases">
        <title>WGS assembly of Panicum virgatum.</title>
        <authorList>
            <person name="Lovell J.T."/>
            <person name="Jenkins J."/>
            <person name="Shu S."/>
            <person name="Juenger T.E."/>
            <person name="Schmutz J."/>
        </authorList>
    </citation>
    <scope>NUCLEOTIDE SEQUENCE</scope>
    <source>
        <strain evidence="2">AP13</strain>
    </source>
</reference>
<comment type="caution">
    <text evidence="2">The sequence shown here is derived from an EMBL/GenBank/DDBJ whole genome shotgun (WGS) entry which is preliminary data.</text>
</comment>
<feature type="region of interest" description="Disordered" evidence="1">
    <location>
        <begin position="110"/>
        <end position="189"/>
    </location>
</feature>
<gene>
    <name evidence="2" type="ORF">PVAP13_1KG174454</name>
</gene>
<evidence type="ECO:0000313" key="3">
    <source>
        <dbReference type="Proteomes" id="UP000823388"/>
    </source>
</evidence>
<evidence type="ECO:0000256" key="1">
    <source>
        <dbReference type="SAM" id="MobiDB-lite"/>
    </source>
</evidence>
<dbReference type="Proteomes" id="UP000823388">
    <property type="component" value="Chromosome 1K"/>
</dbReference>
<name>A0A8T0XBL5_PANVG</name>
<dbReference type="EMBL" id="CM029037">
    <property type="protein sequence ID" value="KAG2657460.1"/>
    <property type="molecule type" value="Genomic_DNA"/>
</dbReference>
<accession>A0A8T0XBL5</accession>
<organism evidence="2 3">
    <name type="scientific">Panicum virgatum</name>
    <name type="common">Blackwell switchgrass</name>
    <dbReference type="NCBI Taxonomy" id="38727"/>
    <lineage>
        <taxon>Eukaryota</taxon>
        <taxon>Viridiplantae</taxon>
        <taxon>Streptophyta</taxon>
        <taxon>Embryophyta</taxon>
        <taxon>Tracheophyta</taxon>
        <taxon>Spermatophyta</taxon>
        <taxon>Magnoliopsida</taxon>
        <taxon>Liliopsida</taxon>
        <taxon>Poales</taxon>
        <taxon>Poaceae</taxon>
        <taxon>PACMAD clade</taxon>
        <taxon>Panicoideae</taxon>
        <taxon>Panicodae</taxon>
        <taxon>Paniceae</taxon>
        <taxon>Panicinae</taxon>
        <taxon>Panicum</taxon>
        <taxon>Panicum sect. Hiantes</taxon>
    </lineage>
</organism>
<proteinExistence type="predicted"/>
<dbReference type="AlphaFoldDB" id="A0A8T0XBL5"/>